<evidence type="ECO:0000256" key="2">
    <source>
        <dbReference type="ARBA" id="ARBA00022737"/>
    </source>
</evidence>
<dbReference type="GO" id="GO:0008270">
    <property type="term" value="F:zinc ion binding"/>
    <property type="evidence" value="ECO:0007669"/>
    <property type="project" value="InterPro"/>
</dbReference>
<comment type="caution">
    <text evidence="6">The sequence shown here is derived from an EMBL/GenBank/DDBJ whole genome shotgun (WGS) entry which is preliminary data.</text>
</comment>
<evidence type="ECO:0000313" key="6">
    <source>
        <dbReference type="EMBL" id="KAL0388566.1"/>
    </source>
</evidence>
<evidence type="ECO:0000259" key="5">
    <source>
        <dbReference type="Pfam" id="PF14432"/>
    </source>
</evidence>
<organism evidence="6">
    <name type="scientific">Sesamum radiatum</name>
    <name type="common">Black benniseed</name>
    <dbReference type="NCBI Taxonomy" id="300843"/>
    <lineage>
        <taxon>Eukaryota</taxon>
        <taxon>Viridiplantae</taxon>
        <taxon>Streptophyta</taxon>
        <taxon>Embryophyta</taxon>
        <taxon>Tracheophyta</taxon>
        <taxon>Spermatophyta</taxon>
        <taxon>Magnoliopsida</taxon>
        <taxon>eudicotyledons</taxon>
        <taxon>Gunneridae</taxon>
        <taxon>Pentapetalae</taxon>
        <taxon>asterids</taxon>
        <taxon>lamiids</taxon>
        <taxon>Lamiales</taxon>
        <taxon>Pedaliaceae</taxon>
        <taxon>Sesamum</taxon>
    </lineage>
</organism>
<dbReference type="FunFam" id="1.25.40.10:FF:000344">
    <property type="entry name" value="Pentatricopeptide repeat-containing protein"/>
    <property type="match status" value="1"/>
</dbReference>
<dbReference type="NCBIfam" id="TIGR00756">
    <property type="entry name" value="PPR"/>
    <property type="match status" value="8"/>
</dbReference>
<feature type="repeat" description="PPR" evidence="3">
    <location>
        <begin position="243"/>
        <end position="277"/>
    </location>
</feature>
<dbReference type="InterPro" id="IPR011990">
    <property type="entry name" value="TPR-like_helical_dom_sf"/>
</dbReference>
<dbReference type="Pfam" id="PF01535">
    <property type="entry name" value="PPR"/>
    <property type="match status" value="2"/>
</dbReference>
<dbReference type="PANTHER" id="PTHR47926:SF537">
    <property type="entry name" value="PENTACOTRIPEPTIDE-REPEAT REGION OF PRORP DOMAIN-CONTAINING PROTEIN"/>
    <property type="match status" value="1"/>
</dbReference>
<feature type="repeat" description="PPR" evidence="3">
    <location>
        <begin position="309"/>
        <end position="343"/>
    </location>
</feature>
<dbReference type="FunFam" id="1.25.40.10:FF:001238">
    <property type="entry name" value="Pentatricopeptide repeat-containing protein At3g22690"/>
    <property type="match status" value="1"/>
</dbReference>
<dbReference type="GO" id="GO:0003723">
    <property type="term" value="F:RNA binding"/>
    <property type="evidence" value="ECO:0007669"/>
    <property type="project" value="InterPro"/>
</dbReference>
<proteinExistence type="inferred from homology"/>
<feature type="repeat" description="PPR" evidence="3">
    <location>
        <begin position="542"/>
        <end position="576"/>
    </location>
</feature>
<gene>
    <name evidence="6" type="ORF">Sradi_2738400</name>
</gene>
<evidence type="ECO:0000256" key="4">
    <source>
        <dbReference type="SAM" id="MobiDB-lite"/>
    </source>
</evidence>
<evidence type="ECO:0000256" key="1">
    <source>
        <dbReference type="ARBA" id="ARBA00006643"/>
    </source>
</evidence>
<feature type="domain" description="DYW" evidence="5">
    <location>
        <begin position="756"/>
        <end position="841"/>
    </location>
</feature>
<dbReference type="FunFam" id="1.25.40.10:FF:000436">
    <property type="entry name" value="Pentatricopeptide repeat-containing protein At5g39350 family"/>
    <property type="match status" value="1"/>
</dbReference>
<dbReference type="SUPFAM" id="SSF48452">
    <property type="entry name" value="TPR-like"/>
    <property type="match status" value="1"/>
</dbReference>
<feature type="repeat" description="PPR" evidence="3">
    <location>
        <begin position="577"/>
        <end position="611"/>
    </location>
</feature>
<reference evidence="6" key="2">
    <citation type="journal article" date="2024" name="Plant">
        <title>Genomic evolution and insights into agronomic trait innovations of Sesamum species.</title>
        <authorList>
            <person name="Miao H."/>
            <person name="Wang L."/>
            <person name="Qu L."/>
            <person name="Liu H."/>
            <person name="Sun Y."/>
            <person name="Le M."/>
            <person name="Wang Q."/>
            <person name="Wei S."/>
            <person name="Zheng Y."/>
            <person name="Lin W."/>
            <person name="Duan Y."/>
            <person name="Cao H."/>
            <person name="Xiong S."/>
            <person name="Wang X."/>
            <person name="Wei L."/>
            <person name="Li C."/>
            <person name="Ma Q."/>
            <person name="Ju M."/>
            <person name="Zhao R."/>
            <person name="Li G."/>
            <person name="Mu C."/>
            <person name="Tian Q."/>
            <person name="Mei H."/>
            <person name="Zhang T."/>
            <person name="Gao T."/>
            <person name="Zhang H."/>
        </authorList>
    </citation>
    <scope>NUCLEOTIDE SEQUENCE</scope>
    <source>
        <strain evidence="6">G02</strain>
    </source>
</reference>
<dbReference type="Pfam" id="PF13041">
    <property type="entry name" value="PPR_2"/>
    <property type="match status" value="5"/>
</dbReference>
<dbReference type="PANTHER" id="PTHR47926">
    <property type="entry name" value="PENTATRICOPEPTIDE REPEAT-CONTAINING PROTEIN"/>
    <property type="match status" value="1"/>
</dbReference>
<dbReference type="PROSITE" id="PS51375">
    <property type="entry name" value="PPR"/>
    <property type="match status" value="8"/>
</dbReference>
<sequence length="879" mass="97973">MTSTVVLSSPPMTIPSPPNLNPQIQVQSRPILYNVKPETGSLKSCKNLQEIKQLHGQFAKHGLMGDAAVLTKLIDKYSQMGSSESLEYAQKAFKIFKNIREDFGSSIIYLYNSLIRGSSLAGAFDEAILLYVDMLFEGVAPDNYTYPFVLSACARGLRLSEGVQLHGSVVKMGFHSDIFVLNSLIYCYGECGEIDRARKVFDEMCDRNVVSWTSLICGYARRERHKEAVSLFFKMVEEGIEPNEVTMVSVISACAKLGDMDCGERVLDYVGKSGITINTVMVNALVDMYMKCGAAEKARQLFDECVDRNLVLYNTLMSNYVKLGKVKDALDIFCEMLDGGPKPDRVTMLSIITSSAELGNFRFGMQCHAYVLRNGLESWDNIGNSLIDMYTKWGEQELAFRVFNQMSNKTVVSWNSLLAGLARNGDVESAQGLFNEMPERDIVSWNTMIGALVQQSFFRDAIELFHSMQNEGIMVDEVTMVSVASACGYLGALDLAKWTYNYIKKYEIHCNMRLNTALVDMFARCGDPQNAIKVFSTMKERDVSAWTAAIGAMAMEGNGERALELFHEMLDQGVVPDEVVFSGVLTACSHAGLVKQGMQIFNGMKEHGITPHIIHYGCVVDLLGRAGLLDEALDFINTMPMEPNGAIWGAFLAACRIHKNEKMATYAAELITKSAKDKTGVHVLLSNIYASAAKWDDVAKVRMQMKEKGMRKTPGSSSVEVNGAVHEFTSGDEFHPENALTASMLQEINCRLKHAGYVPDLTNVLLDIDEQEKEFLLNRHSEKLAIAFGLVSSSQGMPIRVVKNLRMCSDCHSFAKMVSRVYNREIVIRDNNRFHFFWQGSFLVVITGNRSEVSDEPGFTNDNTVMLSAYHPFSCIRLM</sequence>
<reference evidence="6" key="1">
    <citation type="submission" date="2020-06" db="EMBL/GenBank/DDBJ databases">
        <authorList>
            <person name="Li T."/>
            <person name="Hu X."/>
            <person name="Zhang T."/>
            <person name="Song X."/>
            <person name="Zhang H."/>
            <person name="Dai N."/>
            <person name="Sheng W."/>
            <person name="Hou X."/>
            <person name="Wei L."/>
        </authorList>
    </citation>
    <scope>NUCLEOTIDE SEQUENCE</scope>
    <source>
        <strain evidence="6">G02</strain>
        <tissue evidence="6">Leaf</tissue>
    </source>
</reference>
<feature type="repeat" description="PPR" evidence="3">
    <location>
        <begin position="410"/>
        <end position="444"/>
    </location>
</feature>
<evidence type="ECO:0000256" key="3">
    <source>
        <dbReference type="PROSITE-ProRule" id="PRU00708"/>
    </source>
</evidence>
<comment type="similarity">
    <text evidence="1">Belongs to the PPR family. PCMP-H subfamily.</text>
</comment>
<dbReference type="AlphaFoldDB" id="A0AAW2S7R1"/>
<protein>
    <submittedName>
        <fullName evidence="6">Pentatricopeptide repeat-containing protein</fullName>
    </submittedName>
</protein>
<feature type="repeat" description="PPR" evidence="3">
    <location>
        <begin position="208"/>
        <end position="242"/>
    </location>
</feature>
<dbReference type="FunFam" id="1.25.40.10:FF:000184">
    <property type="entry name" value="Pentatricopeptide repeat-containing protein, chloroplastic"/>
    <property type="match status" value="1"/>
</dbReference>
<dbReference type="InterPro" id="IPR046848">
    <property type="entry name" value="E_motif"/>
</dbReference>
<dbReference type="Pfam" id="PF12854">
    <property type="entry name" value="PPR_1"/>
    <property type="match status" value="1"/>
</dbReference>
<dbReference type="InterPro" id="IPR046960">
    <property type="entry name" value="PPR_At4g14850-like_plant"/>
</dbReference>
<dbReference type="Pfam" id="PF20431">
    <property type="entry name" value="E_motif"/>
    <property type="match status" value="1"/>
</dbReference>
<name>A0AAW2S7R1_SESRA</name>
<dbReference type="InterPro" id="IPR032867">
    <property type="entry name" value="DYW_dom"/>
</dbReference>
<feature type="compositionally biased region" description="Polar residues" evidence="4">
    <location>
        <begin position="1"/>
        <end position="11"/>
    </location>
</feature>
<dbReference type="Gene3D" id="1.25.40.10">
    <property type="entry name" value="Tetratricopeptide repeat domain"/>
    <property type="match status" value="5"/>
</dbReference>
<dbReference type="GO" id="GO:0009451">
    <property type="term" value="P:RNA modification"/>
    <property type="evidence" value="ECO:0007669"/>
    <property type="project" value="InterPro"/>
</dbReference>
<dbReference type="InterPro" id="IPR002885">
    <property type="entry name" value="PPR_rpt"/>
</dbReference>
<feature type="repeat" description="PPR" evidence="3">
    <location>
        <begin position="177"/>
        <end position="207"/>
    </location>
</feature>
<dbReference type="Pfam" id="PF14432">
    <property type="entry name" value="DYW_deaminase"/>
    <property type="match status" value="1"/>
</dbReference>
<accession>A0AAW2S7R1</accession>
<keyword evidence="2" id="KW-0677">Repeat</keyword>
<feature type="region of interest" description="Disordered" evidence="4">
    <location>
        <begin position="1"/>
        <end position="20"/>
    </location>
</feature>
<dbReference type="EMBL" id="JACGWJ010000011">
    <property type="protein sequence ID" value="KAL0388566.1"/>
    <property type="molecule type" value="Genomic_DNA"/>
</dbReference>
<feature type="repeat" description="PPR" evidence="3">
    <location>
        <begin position="107"/>
        <end position="141"/>
    </location>
</feature>